<dbReference type="OrthoDB" id="6512594at2759"/>
<dbReference type="PANTHER" id="PTHR47272">
    <property type="entry name" value="DDE_TNP_1_7 DOMAIN-CONTAINING PROTEIN"/>
    <property type="match status" value="1"/>
</dbReference>
<organism evidence="1 2">
    <name type="scientific">Trichonephila inaurata madagascariensis</name>
    <dbReference type="NCBI Taxonomy" id="2747483"/>
    <lineage>
        <taxon>Eukaryota</taxon>
        <taxon>Metazoa</taxon>
        <taxon>Ecdysozoa</taxon>
        <taxon>Arthropoda</taxon>
        <taxon>Chelicerata</taxon>
        <taxon>Arachnida</taxon>
        <taxon>Araneae</taxon>
        <taxon>Araneomorphae</taxon>
        <taxon>Entelegynae</taxon>
        <taxon>Araneoidea</taxon>
        <taxon>Nephilidae</taxon>
        <taxon>Trichonephila</taxon>
        <taxon>Trichonephila inaurata</taxon>
    </lineage>
</organism>
<proteinExistence type="predicted"/>
<evidence type="ECO:0000313" key="1">
    <source>
        <dbReference type="EMBL" id="GFS66696.1"/>
    </source>
</evidence>
<evidence type="ECO:0000313" key="2">
    <source>
        <dbReference type="Proteomes" id="UP000886998"/>
    </source>
</evidence>
<protein>
    <submittedName>
        <fullName evidence="1">DDE_Tnp_1_7 domain-containing protein</fullName>
    </submittedName>
</protein>
<dbReference type="EMBL" id="BMAV01028251">
    <property type="protein sequence ID" value="GFS66696.1"/>
    <property type="molecule type" value="Genomic_DNA"/>
</dbReference>
<keyword evidence="2" id="KW-1185">Reference proteome</keyword>
<sequence length="124" mass="14537">MGGVDLADMLISLYKRPFKSRRWYLGIFVQIVDICLNNAWLVYRAWCGPGSKISLKVFRHQVYENLLLANQSAKRIKREHSKINKPYETRPSSPVKYDDVGHFPSIMDEGRCRYCQKKNSCFFV</sequence>
<comment type="caution">
    <text evidence="1">The sequence shown here is derived from an EMBL/GenBank/DDBJ whole genome shotgun (WGS) entry which is preliminary data.</text>
</comment>
<name>A0A8X6JXU9_9ARAC</name>
<accession>A0A8X6JXU9</accession>
<reference evidence="1" key="1">
    <citation type="submission" date="2020-08" db="EMBL/GenBank/DDBJ databases">
        <title>Multicomponent nature underlies the extraordinary mechanical properties of spider dragline silk.</title>
        <authorList>
            <person name="Kono N."/>
            <person name="Nakamura H."/>
            <person name="Mori M."/>
            <person name="Yoshida Y."/>
            <person name="Ohtoshi R."/>
            <person name="Malay A.D."/>
            <person name="Moran D.A.P."/>
            <person name="Tomita M."/>
            <person name="Numata K."/>
            <person name="Arakawa K."/>
        </authorList>
    </citation>
    <scope>NUCLEOTIDE SEQUENCE</scope>
</reference>
<dbReference type="Proteomes" id="UP000886998">
    <property type="component" value="Unassembled WGS sequence"/>
</dbReference>
<dbReference type="PANTHER" id="PTHR47272:SF1">
    <property type="entry name" value="PIGGYBAC TRANSPOSABLE ELEMENT-DERIVED PROTEIN 3-LIKE"/>
    <property type="match status" value="1"/>
</dbReference>
<dbReference type="AlphaFoldDB" id="A0A8X6JXU9"/>
<gene>
    <name evidence="1" type="primary">OBRU01_27062</name>
    <name evidence="1" type="ORF">TNIN_167691</name>
</gene>